<evidence type="ECO:0000256" key="5">
    <source>
        <dbReference type="ARBA" id="ARBA00022771"/>
    </source>
</evidence>
<evidence type="ECO:0000256" key="7">
    <source>
        <dbReference type="ARBA" id="ARBA00022833"/>
    </source>
</evidence>
<dbReference type="AlphaFoldDB" id="A0A7J6I8F2"/>
<reference evidence="11 12" key="1">
    <citation type="journal article" date="2020" name="bioRxiv">
        <title>Sequence and annotation of 42 cannabis genomes reveals extensive copy number variation in cannabinoid synthesis and pathogen resistance genes.</title>
        <authorList>
            <person name="Mckernan K.J."/>
            <person name="Helbert Y."/>
            <person name="Kane L.T."/>
            <person name="Ebling H."/>
            <person name="Zhang L."/>
            <person name="Liu B."/>
            <person name="Eaton Z."/>
            <person name="Mclaughlin S."/>
            <person name="Kingan S."/>
            <person name="Baybayan P."/>
            <person name="Concepcion G."/>
            <person name="Jordan M."/>
            <person name="Riva A."/>
            <person name="Barbazuk W."/>
            <person name="Harkins T."/>
        </authorList>
    </citation>
    <scope>NUCLEOTIDE SEQUENCE [LARGE SCALE GENOMIC DNA]</scope>
    <source>
        <strain evidence="12">cv. Jamaican Lion 4</strain>
        <tissue evidence="11">Leaf</tissue>
    </source>
</reference>
<keyword evidence="7" id="KW-0862">Zinc</keyword>
<evidence type="ECO:0000313" key="12">
    <source>
        <dbReference type="Proteomes" id="UP000583929"/>
    </source>
</evidence>
<dbReference type="PANTHER" id="PTHR46463:SF44">
    <property type="entry name" value="RING_U-BOX SUPERFAMILY PROTEIN"/>
    <property type="match status" value="1"/>
</dbReference>
<evidence type="ECO:0000256" key="9">
    <source>
        <dbReference type="SAM" id="Phobius"/>
    </source>
</evidence>
<dbReference type="EMBL" id="JAATIQ010000004">
    <property type="protein sequence ID" value="KAF4403289.1"/>
    <property type="molecule type" value="Genomic_DNA"/>
</dbReference>
<comment type="catalytic activity">
    <reaction evidence="1">
        <text>S-ubiquitinyl-[E2 ubiquitin-conjugating enzyme]-L-cysteine + [acceptor protein]-L-lysine = [E2 ubiquitin-conjugating enzyme]-L-cysteine + N(6)-ubiquitinyl-[acceptor protein]-L-lysine.</text>
        <dbReference type="EC" id="2.3.2.27"/>
    </reaction>
</comment>
<dbReference type="EC" id="2.3.2.27" evidence="2"/>
<dbReference type="InterPro" id="IPR001841">
    <property type="entry name" value="Znf_RING"/>
</dbReference>
<comment type="caution">
    <text evidence="11">The sequence shown here is derived from an EMBL/GenBank/DDBJ whole genome shotgun (WGS) entry which is preliminary data.</text>
</comment>
<feature type="transmembrane region" description="Helical" evidence="9">
    <location>
        <begin position="16"/>
        <end position="35"/>
    </location>
</feature>
<dbReference type="InterPro" id="IPR013083">
    <property type="entry name" value="Znf_RING/FYVE/PHD"/>
</dbReference>
<dbReference type="PANTHER" id="PTHR46463">
    <property type="entry name" value="ZINC FINGER, RING/FYVE/PHD-TYPE"/>
    <property type="match status" value="1"/>
</dbReference>
<sequence>MDLLRRSNQPSLVSTFIHYLLLFFSYVSEILKIIWRIPKLFCVEKRKRRGRRRYNRQRELFLEGGTRRKDSKKNHIKLDQIEDRCPICLEGYESYRMIAVLQKCKHKFHISCIRNWVERKQTCPMCQKKKSLVLRLWRSTGVFSSEDLSEFSSEDLSEAEYPWSKIY</sequence>
<evidence type="ECO:0000256" key="1">
    <source>
        <dbReference type="ARBA" id="ARBA00000900"/>
    </source>
</evidence>
<evidence type="ECO:0000256" key="2">
    <source>
        <dbReference type="ARBA" id="ARBA00012483"/>
    </source>
</evidence>
<evidence type="ECO:0000256" key="6">
    <source>
        <dbReference type="ARBA" id="ARBA00022786"/>
    </source>
</evidence>
<dbReference type="GO" id="GO:0008270">
    <property type="term" value="F:zinc ion binding"/>
    <property type="evidence" value="ECO:0007669"/>
    <property type="project" value="UniProtKB-KW"/>
</dbReference>
<dbReference type="SUPFAM" id="SSF57850">
    <property type="entry name" value="RING/U-box"/>
    <property type="match status" value="1"/>
</dbReference>
<accession>A0A7J6I8F2</accession>
<dbReference type="PROSITE" id="PS50089">
    <property type="entry name" value="ZF_RING_2"/>
    <property type="match status" value="1"/>
</dbReference>
<dbReference type="Proteomes" id="UP000583929">
    <property type="component" value="Unassembled WGS sequence"/>
</dbReference>
<organism evidence="11 12">
    <name type="scientific">Cannabis sativa</name>
    <name type="common">Hemp</name>
    <name type="synonym">Marijuana</name>
    <dbReference type="NCBI Taxonomy" id="3483"/>
    <lineage>
        <taxon>Eukaryota</taxon>
        <taxon>Viridiplantae</taxon>
        <taxon>Streptophyta</taxon>
        <taxon>Embryophyta</taxon>
        <taxon>Tracheophyta</taxon>
        <taxon>Spermatophyta</taxon>
        <taxon>Magnoliopsida</taxon>
        <taxon>eudicotyledons</taxon>
        <taxon>Gunneridae</taxon>
        <taxon>Pentapetalae</taxon>
        <taxon>rosids</taxon>
        <taxon>fabids</taxon>
        <taxon>Rosales</taxon>
        <taxon>Cannabaceae</taxon>
        <taxon>Cannabis</taxon>
    </lineage>
</organism>
<evidence type="ECO:0000259" key="10">
    <source>
        <dbReference type="PROSITE" id="PS50089"/>
    </source>
</evidence>
<keyword evidence="4" id="KW-0479">Metal-binding</keyword>
<keyword evidence="9" id="KW-0812">Transmembrane</keyword>
<dbReference type="SMART" id="SM00184">
    <property type="entry name" value="RING"/>
    <property type="match status" value="1"/>
</dbReference>
<keyword evidence="3" id="KW-0808">Transferase</keyword>
<feature type="domain" description="RING-type" evidence="10">
    <location>
        <begin position="85"/>
        <end position="127"/>
    </location>
</feature>
<gene>
    <name evidence="11" type="ORF">G4B88_007935</name>
</gene>
<evidence type="ECO:0000256" key="8">
    <source>
        <dbReference type="PROSITE-ProRule" id="PRU00175"/>
    </source>
</evidence>
<dbReference type="Pfam" id="PF13639">
    <property type="entry name" value="zf-RING_2"/>
    <property type="match status" value="1"/>
</dbReference>
<keyword evidence="5 8" id="KW-0863">Zinc-finger</keyword>
<evidence type="ECO:0000256" key="4">
    <source>
        <dbReference type="ARBA" id="ARBA00022723"/>
    </source>
</evidence>
<keyword evidence="12" id="KW-1185">Reference proteome</keyword>
<keyword evidence="9" id="KW-1133">Transmembrane helix</keyword>
<protein>
    <recommendedName>
        <fullName evidence="2">RING-type E3 ubiquitin transferase</fullName>
        <ecNumber evidence="2">2.3.2.27</ecNumber>
    </recommendedName>
</protein>
<evidence type="ECO:0000256" key="3">
    <source>
        <dbReference type="ARBA" id="ARBA00022679"/>
    </source>
</evidence>
<evidence type="ECO:0000313" key="11">
    <source>
        <dbReference type="EMBL" id="KAF4403289.1"/>
    </source>
</evidence>
<name>A0A7J6I8F2_CANSA</name>
<dbReference type="GO" id="GO:0061630">
    <property type="term" value="F:ubiquitin protein ligase activity"/>
    <property type="evidence" value="ECO:0007669"/>
    <property type="project" value="UniProtKB-EC"/>
</dbReference>
<dbReference type="Gene3D" id="3.30.40.10">
    <property type="entry name" value="Zinc/RING finger domain, C3HC4 (zinc finger)"/>
    <property type="match status" value="1"/>
</dbReference>
<proteinExistence type="predicted"/>
<dbReference type="GO" id="GO:0005829">
    <property type="term" value="C:cytosol"/>
    <property type="evidence" value="ECO:0007669"/>
    <property type="project" value="TreeGrafter"/>
</dbReference>
<keyword evidence="6" id="KW-0833">Ubl conjugation pathway</keyword>
<keyword evidence="9" id="KW-0472">Membrane</keyword>